<evidence type="ECO:0000313" key="1">
    <source>
        <dbReference type="EMBL" id="CAI6358636.1"/>
    </source>
</evidence>
<proteinExistence type="predicted"/>
<dbReference type="EMBL" id="CARXXK010000002">
    <property type="protein sequence ID" value="CAI6358636.1"/>
    <property type="molecule type" value="Genomic_DNA"/>
</dbReference>
<accession>A0AAV0WS26</accession>
<evidence type="ECO:0000313" key="2">
    <source>
        <dbReference type="Proteomes" id="UP001160148"/>
    </source>
</evidence>
<sequence length="185" mass="21499">MSSCEIVFKPAGRWLEVILDIFPRNKHVTSAQELIDASYGFSGEILDFGHQIAYRPRASSVTRDGLLMARVLRWGYRLYRAIVNDCTEELKIETKDIFLYSVKAAKWNSDSLMTLCRCYLLHSGQLDLLGVGTNSTVYLHYSDKFHDYMMANKQFDHYNIYNLTIQWYQIHNIKYPRVTNGTVPP</sequence>
<keyword evidence="2" id="KW-1185">Reference proteome</keyword>
<organism evidence="1 2">
    <name type="scientific">Macrosiphum euphorbiae</name>
    <name type="common">potato aphid</name>
    <dbReference type="NCBI Taxonomy" id="13131"/>
    <lineage>
        <taxon>Eukaryota</taxon>
        <taxon>Metazoa</taxon>
        <taxon>Ecdysozoa</taxon>
        <taxon>Arthropoda</taxon>
        <taxon>Hexapoda</taxon>
        <taxon>Insecta</taxon>
        <taxon>Pterygota</taxon>
        <taxon>Neoptera</taxon>
        <taxon>Paraneoptera</taxon>
        <taxon>Hemiptera</taxon>
        <taxon>Sternorrhyncha</taxon>
        <taxon>Aphidomorpha</taxon>
        <taxon>Aphidoidea</taxon>
        <taxon>Aphididae</taxon>
        <taxon>Macrosiphini</taxon>
        <taxon>Macrosiphum</taxon>
    </lineage>
</organism>
<dbReference type="Proteomes" id="UP001160148">
    <property type="component" value="Unassembled WGS sequence"/>
</dbReference>
<dbReference type="AlphaFoldDB" id="A0AAV0WS26"/>
<gene>
    <name evidence="1" type="ORF">MEUPH1_LOCUS14133</name>
</gene>
<comment type="caution">
    <text evidence="1">The sequence shown here is derived from an EMBL/GenBank/DDBJ whole genome shotgun (WGS) entry which is preliminary data.</text>
</comment>
<name>A0AAV0WS26_9HEMI</name>
<reference evidence="1 2" key="1">
    <citation type="submission" date="2023-01" db="EMBL/GenBank/DDBJ databases">
        <authorList>
            <person name="Whitehead M."/>
        </authorList>
    </citation>
    <scope>NUCLEOTIDE SEQUENCE [LARGE SCALE GENOMIC DNA]</scope>
</reference>
<protein>
    <submittedName>
        <fullName evidence="1">Uncharacterized protein</fullName>
    </submittedName>
</protein>